<name>A0A0E9VGA6_ANGAN</name>
<proteinExistence type="predicted"/>
<accession>A0A0E9VGA6</accession>
<dbReference type="EMBL" id="GBXM01031541">
    <property type="protein sequence ID" value="JAH77036.1"/>
    <property type="molecule type" value="Transcribed_RNA"/>
</dbReference>
<dbReference type="AlphaFoldDB" id="A0A0E9VGA6"/>
<protein>
    <submittedName>
        <fullName evidence="1">Uncharacterized protein</fullName>
    </submittedName>
</protein>
<sequence length="26" mass="3147">MFRVNCFWMSSGRVSVLQAKPDSQWW</sequence>
<evidence type="ECO:0000313" key="1">
    <source>
        <dbReference type="EMBL" id="JAH77036.1"/>
    </source>
</evidence>
<reference evidence="1" key="1">
    <citation type="submission" date="2014-11" db="EMBL/GenBank/DDBJ databases">
        <authorList>
            <person name="Amaro Gonzalez C."/>
        </authorList>
    </citation>
    <scope>NUCLEOTIDE SEQUENCE</scope>
</reference>
<reference evidence="1" key="2">
    <citation type="journal article" date="2015" name="Fish Shellfish Immunol.">
        <title>Early steps in the European eel (Anguilla anguilla)-Vibrio vulnificus interaction in the gills: Role of the RtxA13 toxin.</title>
        <authorList>
            <person name="Callol A."/>
            <person name="Pajuelo D."/>
            <person name="Ebbesson L."/>
            <person name="Teles M."/>
            <person name="MacKenzie S."/>
            <person name="Amaro C."/>
        </authorList>
    </citation>
    <scope>NUCLEOTIDE SEQUENCE</scope>
</reference>
<organism evidence="1">
    <name type="scientific">Anguilla anguilla</name>
    <name type="common">European freshwater eel</name>
    <name type="synonym">Muraena anguilla</name>
    <dbReference type="NCBI Taxonomy" id="7936"/>
    <lineage>
        <taxon>Eukaryota</taxon>
        <taxon>Metazoa</taxon>
        <taxon>Chordata</taxon>
        <taxon>Craniata</taxon>
        <taxon>Vertebrata</taxon>
        <taxon>Euteleostomi</taxon>
        <taxon>Actinopterygii</taxon>
        <taxon>Neopterygii</taxon>
        <taxon>Teleostei</taxon>
        <taxon>Anguilliformes</taxon>
        <taxon>Anguillidae</taxon>
        <taxon>Anguilla</taxon>
    </lineage>
</organism>